<comment type="caution">
    <text evidence="3">The sequence shown here is derived from an EMBL/GenBank/DDBJ whole genome shotgun (WGS) entry which is preliminary data.</text>
</comment>
<dbReference type="InterPro" id="IPR028098">
    <property type="entry name" value="Glyco_trans_4-like_N"/>
</dbReference>
<accession>A0A5M5PCS8</accession>
<sequence length="408" mass="46735">MKKILRITTEVNRSSIGRTTEQLGKLVIQEGWHSYIAYGRRDGISESAKIKIGSRLSVYFHVFLTRLFDMHGYGSYFATRQLIRKIEGISPDIIHLHDIHGYYINIKVLFKYLKRSKIPIVWTHHDCWAFTGHCGFYSEYGCNKWKTHCCKCPSFKHYPGSIFFDGSLRNYDYKKKYFTSLDNIYNVGVSQWICDEFKQSFLKDYPIICIYNGIDTSIFKPSAQYDQEIREKYNLGNGILLTAVATAWSERKGLSDYLALRKILDEKYTLVFVGVPKALINSLPGGIIGIPRTDSLQELVRLYSASSIVMNLAGAESFGKTTPEGLACGVPSIVYNCTASPELVDNKTGIIIDKGDIVGVKNAIEEIMSWDKNSTIQNCRNRACELFNIEKNWFQYIDLYKHILNNRK</sequence>
<reference evidence="3 4" key="1">
    <citation type="journal article" date="2019" name="Nat. Med.">
        <title>A library of human gut bacterial isolates paired with longitudinal multiomics data enables mechanistic microbiome research.</title>
        <authorList>
            <person name="Poyet M."/>
            <person name="Groussin M."/>
            <person name="Gibbons S.M."/>
            <person name="Avila-Pacheco J."/>
            <person name="Jiang X."/>
            <person name="Kearney S.M."/>
            <person name="Perrotta A.R."/>
            <person name="Berdy B."/>
            <person name="Zhao S."/>
            <person name="Lieberman T.D."/>
            <person name="Swanson P.K."/>
            <person name="Smith M."/>
            <person name="Roesemann S."/>
            <person name="Alexander J.E."/>
            <person name="Rich S.A."/>
            <person name="Livny J."/>
            <person name="Vlamakis H."/>
            <person name="Clish C."/>
            <person name="Bullock K."/>
            <person name="Deik A."/>
            <person name="Scott J."/>
            <person name="Pierce K.A."/>
            <person name="Xavier R.J."/>
            <person name="Alm E.J."/>
        </authorList>
    </citation>
    <scope>NUCLEOTIDE SEQUENCE [LARGE SCALE GENOMIC DNA]</scope>
    <source>
        <strain evidence="3 4">BIOML-A106</strain>
    </source>
</reference>
<evidence type="ECO:0000313" key="3">
    <source>
        <dbReference type="EMBL" id="KAA4756199.1"/>
    </source>
</evidence>
<evidence type="ECO:0000259" key="2">
    <source>
        <dbReference type="Pfam" id="PF13439"/>
    </source>
</evidence>
<dbReference type="Pfam" id="PF13439">
    <property type="entry name" value="Glyco_transf_4"/>
    <property type="match status" value="1"/>
</dbReference>
<protein>
    <submittedName>
        <fullName evidence="3">Glycosyltransferase</fullName>
    </submittedName>
</protein>
<dbReference type="GO" id="GO:0016757">
    <property type="term" value="F:glycosyltransferase activity"/>
    <property type="evidence" value="ECO:0007669"/>
    <property type="project" value="TreeGrafter"/>
</dbReference>
<dbReference type="EMBL" id="VWEQ01000001">
    <property type="protein sequence ID" value="KAA4756199.1"/>
    <property type="molecule type" value="Genomic_DNA"/>
</dbReference>
<keyword evidence="1 3" id="KW-0808">Transferase</keyword>
<proteinExistence type="predicted"/>
<evidence type="ECO:0000313" key="4">
    <source>
        <dbReference type="Proteomes" id="UP000479773"/>
    </source>
</evidence>
<evidence type="ECO:0000256" key="1">
    <source>
        <dbReference type="ARBA" id="ARBA00022679"/>
    </source>
</evidence>
<dbReference type="Pfam" id="PF13692">
    <property type="entry name" value="Glyco_trans_1_4"/>
    <property type="match status" value="1"/>
</dbReference>
<dbReference type="Gene3D" id="3.40.50.2000">
    <property type="entry name" value="Glycogen Phosphorylase B"/>
    <property type="match status" value="2"/>
</dbReference>
<dbReference type="PANTHER" id="PTHR46401">
    <property type="entry name" value="GLYCOSYLTRANSFERASE WBBK-RELATED"/>
    <property type="match status" value="1"/>
</dbReference>
<dbReference type="GO" id="GO:0009103">
    <property type="term" value="P:lipopolysaccharide biosynthetic process"/>
    <property type="evidence" value="ECO:0007669"/>
    <property type="project" value="TreeGrafter"/>
</dbReference>
<dbReference type="SUPFAM" id="SSF53756">
    <property type="entry name" value="UDP-Glycosyltransferase/glycogen phosphorylase"/>
    <property type="match status" value="1"/>
</dbReference>
<organism evidence="3 4">
    <name type="scientific">Bacteroides fragilis</name>
    <dbReference type="NCBI Taxonomy" id="817"/>
    <lineage>
        <taxon>Bacteria</taxon>
        <taxon>Pseudomonadati</taxon>
        <taxon>Bacteroidota</taxon>
        <taxon>Bacteroidia</taxon>
        <taxon>Bacteroidales</taxon>
        <taxon>Bacteroidaceae</taxon>
        <taxon>Bacteroides</taxon>
    </lineage>
</organism>
<dbReference type="AlphaFoldDB" id="A0A5M5PCS8"/>
<feature type="domain" description="Glycosyltransferase subfamily 4-like N-terminal" evidence="2">
    <location>
        <begin position="17"/>
        <end position="217"/>
    </location>
</feature>
<gene>
    <name evidence="3" type="ORF">F3B44_00135</name>
</gene>
<dbReference type="PANTHER" id="PTHR46401:SF2">
    <property type="entry name" value="GLYCOSYLTRANSFERASE WBBK-RELATED"/>
    <property type="match status" value="1"/>
</dbReference>
<dbReference type="Proteomes" id="UP000479773">
    <property type="component" value="Unassembled WGS sequence"/>
</dbReference>
<name>A0A5M5PCS8_BACFG</name>